<dbReference type="PANTHER" id="PTHR14237">
    <property type="entry name" value="MOLYBDOPTERIN COFACTOR SULFURASE MOSC"/>
    <property type="match status" value="1"/>
</dbReference>
<evidence type="ECO:0000313" key="3">
    <source>
        <dbReference type="EMBL" id="USP81397.1"/>
    </source>
</evidence>
<dbReference type="PROSITE" id="PS51340">
    <property type="entry name" value="MOSC"/>
    <property type="match status" value="1"/>
</dbReference>
<keyword evidence="4" id="KW-1185">Reference proteome</keyword>
<dbReference type="GO" id="GO:0030170">
    <property type="term" value="F:pyridoxal phosphate binding"/>
    <property type="evidence" value="ECO:0007669"/>
    <property type="project" value="InterPro"/>
</dbReference>
<dbReference type="PANTHER" id="PTHR14237:SF19">
    <property type="entry name" value="MITOCHONDRIAL AMIDOXIME REDUCING COMPONENT 1"/>
    <property type="match status" value="1"/>
</dbReference>
<dbReference type="Pfam" id="PF03473">
    <property type="entry name" value="MOSC"/>
    <property type="match status" value="1"/>
</dbReference>
<dbReference type="AlphaFoldDB" id="A0A9Q9DW09"/>
<dbReference type="SUPFAM" id="SSF141673">
    <property type="entry name" value="MOSC N-terminal domain-like"/>
    <property type="match status" value="1"/>
</dbReference>
<dbReference type="OrthoDB" id="17255at2759"/>
<dbReference type="VEuPathDB" id="FungiDB:yc1106_08671"/>
<evidence type="ECO:0000259" key="2">
    <source>
        <dbReference type="PROSITE" id="PS51340"/>
    </source>
</evidence>
<dbReference type="InterPro" id="IPR005302">
    <property type="entry name" value="MoCF_Sase_C"/>
</dbReference>
<dbReference type="InterPro" id="IPR011037">
    <property type="entry name" value="Pyrv_Knase-like_insert_dom_sf"/>
</dbReference>
<feature type="compositionally biased region" description="Polar residues" evidence="1">
    <location>
        <begin position="50"/>
        <end position="66"/>
    </location>
</feature>
<organism evidence="3 4">
    <name type="scientific">Curvularia clavata</name>
    <dbReference type="NCBI Taxonomy" id="95742"/>
    <lineage>
        <taxon>Eukaryota</taxon>
        <taxon>Fungi</taxon>
        <taxon>Dikarya</taxon>
        <taxon>Ascomycota</taxon>
        <taxon>Pezizomycotina</taxon>
        <taxon>Dothideomycetes</taxon>
        <taxon>Pleosporomycetidae</taxon>
        <taxon>Pleosporales</taxon>
        <taxon>Pleosporineae</taxon>
        <taxon>Pleosporaceae</taxon>
        <taxon>Curvularia</taxon>
    </lineage>
</organism>
<evidence type="ECO:0000313" key="4">
    <source>
        <dbReference type="Proteomes" id="UP001056012"/>
    </source>
</evidence>
<feature type="region of interest" description="Disordered" evidence="1">
    <location>
        <begin position="42"/>
        <end position="66"/>
    </location>
</feature>
<name>A0A9Q9DW09_CURCL</name>
<gene>
    <name evidence="3" type="ORF">yc1106_08671</name>
</gene>
<dbReference type="GO" id="GO:0003824">
    <property type="term" value="F:catalytic activity"/>
    <property type="evidence" value="ECO:0007669"/>
    <property type="project" value="InterPro"/>
</dbReference>
<feature type="domain" description="MOSC" evidence="2">
    <location>
        <begin position="762"/>
        <end position="917"/>
    </location>
</feature>
<dbReference type="GO" id="GO:0030151">
    <property type="term" value="F:molybdenum ion binding"/>
    <property type="evidence" value="ECO:0007669"/>
    <property type="project" value="InterPro"/>
</dbReference>
<evidence type="ECO:0000256" key="1">
    <source>
        <dbReference type="SAM" id="MobiDB-lite"/>
    </source>
</evidence>
<dbReference type="EMBL" id="CP089280">
    <property type="protein sequence ID" value="USP81397.1"/>
    <property type="molecule type" value="Genomic_DNA"/>
</dbReference>
<dbReference type="Pfam" id="PF03476">
    <property type="entry name" value="MOSC_N"/>
    <property type="match status" value="1"/>
</dbReference>
<reference evidence="3" key="1">
    <citation type="submission" date="2021-12" db="EMBL/GenBank/DDBJ databases">
        <title>Curvularia clavata genome.</title>
        <authorList>
            <person name="Cao Y."/>
        </authorList>
    </citation>
    <scope>NUCLEOTIDE SEQUENCE</scope>
    <source>
        <strain evidence="3">Yc1106</strain>
    </source>
</reference>
<proteinExistence type="predicted"/>
<dbReference type="Proteomes" id="UP001056012">
    <property type="component" value="Chromosome 7"/>
</dbReference>
<dbReference type="SUPFAM" id="SSF50800">
    <property type="entry name" value="PK beta-barrel domain-like"/>
    <property type="match status" value="1"/>
</dbReference>
<sequence length="929" mass="105247">MPAYSQPITPEPAVVTQAAKIHEVMSIAHVLVEKANAFDGNEKTAVDAPSTPSSPGNDGSSYHATTPDTAITETVSLFEMGTEPALLQQEQRNASPEETEDDDVPDDQREFICLNDEHTRCRTGQYTKDLSRKVISDHFGRNKACTRDITEWPLFCRKHYQRATYNKETWQIRKVRLILRQFDVIENQFPGATYDVALKKSEENRLNQYSRHIASGLTSADARNRVAPTKGKHFEAPIDILRELDQYLGKEKPYNEVKDIVDIILQMLEARECEQVPAIEFLPQLPGKTSLSKKAPAKGRTITAKRISKKSGVKKTVPTTVSFSGSSMLQMQPYEGPFSFVTSELHSDVKAILPDYDEHDSKTWPYVTMAAVEQYGQYWGYPDLPAGIAYERSVMKRYESMYSAADRKHIASVNGSFHKRYPCNYDQCDKPKSQVGMSDTEYQNYMTTAAKATLEGTPTSKLRRPQRKRECDTKQNKCQGARRCANKNCLEARREAARLRGELFDRESRLFSSQQHVREFERIGRYSRSMTSQVEFELERQTQRAEAAERECRIRKQSNIRLTMRSSSRNDDTTRMGPPPATQAAVLLSIFILPILTYLYFTKTQKPKSTAGPLPPPTEITALFLHPIKSCHGISVKSAKLLPTGLDLDRQWMWVSYPEYEFLTIRQNSKMTLIRPTYDEATDTLTVTAPAPNSIDEKLEFSIPAHPSKEWLEKNTEDHSAKIWSTTTGTRVYSTELTAPFNAFFGKEVRLVYKPPVSNDPRPLVSNGAPAVLGRAASTCFPDLMPILVGNKSSIDELNTRLKAAEGVTIDVRRFRPNIVVKGDANAPWDEDRWKTLKITPASGKEPIVLDITQRCARCQVPNVDPDTAEKHKTQPWDVLMKYRRIDEGITYKPCYGMLAVPRTVGEVRVGMKFEVTEVTDKHRYIAGF</sequence>
<protein>
    <recommendedName>
        <fullName evidence="2">MOSC domain-containing protein</fullName>
    </recommendedName>
</protein>
<dbReference type="InterPro" id="IPR005303">
    <property type="entry name" value="MOCOS_middle"/>
</dbReference>
<accession>A0A9Q9DW09</accession>